<keyword evidence="2" id="KW-1185">Reference proteome</keyword>
<evidence type="ECO:0000313" key="3">
    <source>
        <dbReference type="WBParaSite" id="HCON_00161210-00002"/>
    </source>
</evidence>
<evidence type="ECO:0000256" key="1">
    <source>
        <dbReference type="SAM" id="SignalP"/>
    </source>
</evidence>
<name>A0A7I5EDB8_HAECO</name>
<feature type="chain" id="PRO_5029761326" evidence="1">
    <location>
        <begin position="24"/>
        <end position="136"/>
    </location>
</feature>
<accession>A0A7I5EDB8</accession>
<dbReference type="AlphaFoldDB" id="A0A7I5EDB8"/>
<proteinExistence type="predicted"/>
<evidence type="ECO:0000313" key="2">
    <source>
        <dbReference type="Proteomes" id="UP000025227"/>
    </source>
</evidence>
<feature type="signal peptide" evidence="1">
    <location>
        <begin position="1"/>
        <end position="23"/>
    </location>
</feature>
<reference evidence="3" key="1">
    <citation type="submission" date="2020-12" db="UniProtKB">
        <authorList>
            <consortium name="WormBaseParasite"/>
        </authorList>
    </citation>
    <scope>IDENTIFICATION</scope>
    <source>
        <strain evidence="3">MHco3</strain>
    </source>
</reference>
<sequence length="136" mass="15444">LKQMLPSWLVAAFYVISFPVVDAEAHVRKVDPMIENLTYSGIVIEKMEGFTGRSQAECIRYKAKCDEFMKCFGNCAEFLIRASDLNDVDEERLIDDQKKAAQNIQTNPCVGMFAYCLSVDYFKLAHVLQLTTPDAF</sequence>
<dbReference type="OrthoDB" id="5792517at2759"/>
<protein>
    <submittedName>
        <fullName evidence="3">Secreted protein</fullName>
    </submittedName>
</protein>
<dbReference type="WBParaSite" id="HCON_00161210-00002">
    <property type="protein sequence ID" value="HCON_00161210-00002"/>
    <property type="gene ID" value="HCON_00161210"/>
</dbReference>
<organism evidence="2 3">
    <name type="scientific">Haemonchus contortus</name>
    <name type="common">Barber pole worm</name>
    <dbReference type="NCBI Taxonomy" id="6289"/>
    <lineage>
        <taxon>Eukaryota</taxon>
        <taxon>Metazoa</taxon>
        <taxon>Ecdysozoa</taxon>
        <taxon>Nematoda</taxon>
        <taxon>Chromadorea</taxon>
        <taxon>Rhabditida</taxon>
        <taxon>Rhabditina</taxon>
        <taxon>Rhabditomorpha</taxon>
        <taxon>Strongyloidea</taxon>
        <taxon>Trichostrongylidae</taxon>
        <taxon>Haemonchus</taxon>
    </lineage>
</organism>
<keyword evidence="1" id="KW-0732">Signal</keyword>
<dbReference type="Proteomes" id="UP000025227">
    <property type="component" value="Unplaced"/>
</dbReference>